<dbReference type="PANTHER" id="PTHR43401">
    <property type="entry name" value="L-THREONINE 3-DEHYDROGENASE"/>
    <property type="match status" value="1"/>
</dbReference>
<dbReference type="PANTHER" id="PTHR43401:SF2">
    <property type="entry name" value="L-THREONINE 3-DEHYDROGENASE"/>
    <property type="match status" value="1"/>
</dbReference>
<dbReference type="SUPFAM" id="SSF51735">
    <property type="entry name" value="NAD(P)-binding Rossmann-fold domains"/>
    <property type="match status" value="1"/>
</dbReference>
<dbReference type="InParanoid" id="A0A540VHR3"/>
<name>A0A540VHR3_9CHLR</name>
<dbReference type="GO" id="GO:0016491">
    <property type="term" value="F:oxidoreductase activity"/>
    <property type="evidence" value="ECO:0007669"/>
    <property type="project" value="UniProtKB-KW"/>
</dbReference>
<organism evidence="6 7">
    <name type="scientific">Litorilinea aerophila</name>
    <dbReference type="NCBI Taxonomy" id="1204385"/>
    <lineage>
        <taxon>Bacteria</taxon>
        <taxon>Bacillati</taxon>
        <taxon>Chloroflexota</taxon>
        <taxon>Caldilineae</taxon>
        <taxon>Caldilineales</taxon>
        <taxon>Caldilineaceae</taxon>
        <taxon>Litorilinea</taxon>
    </lineage>
</organism>
<proteinExistence type="inferred from homology"/>
<evidence type="ECO:0000259" key="5">
    <source>
        <dbReference type="SMART" id="SM00829"/>
    </source>
</evidence>
<evidence type="ECO:0000256" key="1">
    <source>
        <dbReference type="ARBA" id="ARBA00022723"/>
    </source>
</evidence>
<comment type="cofactor">
    <cofactor evidence="4">
        <name>Zn(2+)</name>
        <dbReference type="ChEBI" id="CHEBI:29105"/>
    </cofactor>
</comment>
<keyword evidence="7" id="KW-1185">Reference proteome</keyword>
<dbReference type="SMART" id="SM00829">
    <property type="entry name" value="PKS_ER"/>
    <property type="match status" value="1"/>
</dbReference>
<dbReference type="OrthoDB" id="9766898at2"/>
<dbReference type="Proteomes" id="UP000317371">
    <property type="component" value="Unassembled WGS sequence"/>
</dbReference>
<dbReference type="GO" id="GO:0008270">
    <property type="term" value="F:zinc ion binding"/>
    <property type="evidence" value="ECO:0007669"/>
    <property type="project" value="InterPro"/>
</dbReference>
<dbReference type="Gene3D" id="3.90.180.10">
    <property type="entry name" value="Medium-chain alcohol dehydrogenases, catalytic domain"/>
    <property type="match status" value="1"/>
</dbReference>
<sequence>MKAVFYEGDRRIRVGTCTPRPPGPNEVQIQVAYGGICGTDLHIFHGAMDRRVRMPQIMGHEMSGRVHAVGSQVQGIRVGDPVTVMPLDPCGVCPACQAGHSHICHNLKFLGIDTPGAFQSFWTVPAHTVFRLPETLSLQQAALIEPLAVACHDVRLGEVKAGDQVVVIGGGPIGTLIALVAREQGAHVLVSDVNPHRLALIQELGFQVVNPLEEDLPGLVQQQTNGAGADVVFEVSGSAAGARTMTELLRTRGLAVVVAIFGQPPAVDLFRVFWRELRLRGVRVYEQEDFQRAIELAASGRLPLDKLITSVRPLEQLQAGFEEMEQGGANMKILLEV</sequence>
<feature type="domain" description="Enoyl reductase (ER)" evidence="5">
    <location>
        <begin position="8"/>
        <end position="335"/>
    </location>
</feature>
<reference evidence="6 7" key="1">
    <citation type="submission" date="2019-06" db="EMBL/GenBank/DDBJ databases">
        <title>Genome sequence of Litorilinea aerophila BAA-2444.</title>
        <authorList>
            <person name="Maclea K.S."/>
            <person name="Maurais E.G."/>
            <person name="Iannazzi L.C."/>
        </authorList>
    </citation>
    <scope>NUCLEOTIDE SEQUENCE [LARGE SCALE GENOMIC DNA]</scope>
    <source>
        <strain evidence="6 7">ATCC BAA-2444</strain>
    </source>
</reference>
<protein>
    <submittedName>
        <fullName evidence="6">Zinc-binding dehydrogenase</fullName>
    </submittedName>
</protein>
<dbReference type="InterPro" id="IPR036291">
    <property type="entry name" value="NAD(P)-bd_dom_sf"/>
</dbReference>
<comment type="similarity">
    <text evidence="4">Belongs to the zinc-containing alcohol dehydrogenase family.</text>
</comment>
<dbReference type="InterPro" id="IPR013154">
    <property type="entry name" value="ADH-like_N"/>
</dbReference>
<dbReference type="Gene3D" id="3.40.50.720">
    <property type="entry name" value="NAD(P)-binding Rossmann-like Domain"/>
    <property type="match status" value="1"/>
</dbReference>
<comment type="caution">
    <text evidence="6">The sequence shown here is derived from an EMBL/GenBank/DDBJ whole genome shotgun (WGS) entry which is preliminary data.</text>
</comment>
<keyword evidence="2 4" id="KW-0862">Zinc</keyword>
<dbReference type="SUPFAM" id="SSF50129">
    <property type="entry name" value="GroES-like"/>
    <property type="match status" value="1"/>
</dbReference>
<evidence type="ECO:0000313" key="6">
    <source>
        <dbReference type="EMBL" id="TQE96232.1"/>
    </source>
</evidence>
<dbReference type="InterPro" id="IPR020843">
    <property type="entry name" value="ER"/>
</dbReference>
<evidence type="ECO:0000256" key="3">
    <source>
        <dbReference type="ARBA" id="ARBA00023002"/>
    </source>
</evidence>
<dbReference type="Pfam" id="PF08240">
    <property type="entry name" value="ADH_N"/>
    <property type="match status" value="1"/>
</dbReference>
<dbReference type="PROSITE" id="PS00059">
    <property type="entry name" value="ADH_ZINC"/>
    <property type="match status" value="1"/>
</dbReference>
<dbReference type="AlphaFoldDB" id="A0A540VHR3"/>
<dbReference type="InterPro" id="IPR050129">
    <property type="entry name" value="Zn_alcohol_dh"/>
</dbReference>
<evidence type="ECO:0000256" key="2">
    <source>
        <dbReference type="ARBA" id="ARBA00022833"/>
    </source>
</evidence>
<accession>A0A540VHR3</accession>
<keyword evidence="3" id="KW-0560">Oxidoreductase</keyword>
<dbReference type="RefSeq" id="WP_141609786.1">
    <property type="nucleotide sequence ID" value="NZ_VIGC02000009.1"/>
</dbReference>
<dbReference type="Pfam" id="PF00107">
    <property type="entry name" value="ADH_zinc_N"/>
    <property type="match status" value="1"/>
</dbReference>
<evidence type="ECO:0000313" key="7">
    <source>
        <dbReference type="Proteomes" id="UP000317371"/>
    </source>
</evidence>
<dbReference type="EMBL" id="VIGC01000009">
    <property type="protein sequence ID" value="TQE96232.1"/>
    <property type="molecule type" value="Genomic_DNA"/>
</dbReference>
<dbReference type="InterPro" id="IPR002328">
    <property type="entry name" value="ADH_Zn_CS"/>
</dbReference>
<gene>
    <name evidence="6" type="ORF">FKZ61_09145</name>
</gene>
<dbReference type="InterPro" id="IPR011032">
    <property type="entry name" value="GroES-like_sf"/>
</dbReference>
<dbReference type="InterPro" id="IPR013149">
    <property type="entry name" value="ADH-like_C"/>
</dbReference>
<keyword evidence="1 4" id="KW-0479">Metal-binding</keyword>
<evidence type="ECO:0000256" key="4">
    <source>
        <dbReference type="RuleBase" id="RU361277"/>
    </source>
</evidence>